<protein>
    <submittedName>
        <fullName evidence="1">ArsR family transcriptional regulator</fullName>
    </submittedName>
</protein>
<dbReference type="EMBL" id="DSRT01000059">
    <property type="protein sequence ID" value="HGW29511.1"/>
    <property type="molecule type" value="Genomic_DNA"/>
</dbReference>
<dbReference type="InterPro" id="IPR011991">
    <property type="entry name" value="ArsR-like_HTH"/>
</dbReference>
<dbReference type="InterPro" id="IPR036390">
    <property type="entry name" value="WH_DNA-bd_sf"/>
</dbReference>
<dbReference type="InterPro" id="IPR036388">
    <property type="entry name" value="WH-like_DNA-bd_sf"/>
</dbReference>
<dbReference type="SUPFAM" id="SSF46785">
    <property type="entry name" value="Winged helix' DNA-binding domain"/>
    <property type="match status" value="1"/>
</dbReference>
<sequence length="193" mass="22412">MLKDLFISEVRVNILKTILPFPEKSFHVRAIVREVETEINAVRRELARLTNLGLLRKRPSGNRIYYSGDTRSPYYPELLSLLAKESGLGYEIIKSTKKLGDVKFAVLSRGFSRGRKFGVFDVDLFLVGSVELKTLDDIVKRYQDKLSREINYSVMSVEDFEFRKRKNDQFIMKILSQSRTMLIGDEEEFSVIM</sequence>
<organism evidence="1">
    <name type="scientific">candidate division WWE3 bacterium</name>
    <dbReference type="NCBI Taxonomy" id="2053526"/>
    <lineage>
        <taxon>Bacteria</taxon>
        <taxon>Katanobacteria</taxon>
    </lineage>
</organism>
<name>A0A7C4TRG0_UNCKA</name>
<comment type="caution">
    <text evidence="1">The sequence shown here is derived from an EMBL/GenBank/DDBJ whole genome shotgun (WGS) entry which is preliminary data.</text>
</comment>
<dbReference type="CDD" id="cd00090">
    <property type="entry name" value="HTH_ARSR"/>
    <property type="match status" value="1"/>
</dbReference>
<proteinExistence type="predicted"/>
<dbReference type="Gene3D" id="1.10.10.10">
    <property type="entry name" value="Winged helix-like DNA-binding domain superfamily/Winged helix DNA-binding domain"/>
    <property type="match status" value="1"/>
</dbReference>
<gene>
    <name evidence="1" type="ORF">ENR63_01135</name>
</gene>
<accession>A0A7C4TRG0</accession>
<reference evidence="1" key="1">
    <citation type="journal article" date="2020" name="mSystems">
        <title>Genome- and Community-Level Interaction Insights into Carbon Utilization and Element Cycling Functions of Hydrothermarchaeota in Hydrothermal Sediment.</title>
        <authorList>
            <person name="Zhou Z."/>
            <person name="Liu Y."/>
            <person name="Xu W."/>
            <person name="Pan J."/>
            <person name="Luo Z.H."/>
            <person name="Li M."/>
        </authorList>
    </citation>
    <scope>NUCLEOTIDE SEQUENCE [LARGE SCALE GENOMIC DNA]</scope>
    <source>
        <strain evidence="1">SpSt-417</strain>
    </source>
</reference>
<evidence type="ECO:0000313" key="1">
    <source>
        <dbReference type="EMBL" id="HGW29511.1"/>
    </source>
</evidence>
<dbReference type="AlphaFoldDB" id="A0A7C4TRG0"/>